<dbReference type="EMBL" id="JBHTJZ010000035">
    <property type="protein sequence ID" value="MFD0961353.1"/>
    <property type="molecule type" value="Genomic_DNA"/>
</dbReference>
<gene>
    <name evidence="2" type="ORF">ACFQ2I_18540</name>
</gene>
<keyword evidence="3" id="KW-1185">Reference proteome</keyword>
<keyword evidence="1" id="KW-0472">Membrane</keyword>
<feature type="transmembrane region" description="Helical" evidence="1">
    <location>
        <begin position="146"/>
        <end position="172"/>
    </location>
</feature>
<accession>A0ABW3HV02</accession>
<dbReference type="PANTHER" id="PTHR36832:SF2">
    <property type="entry name" value="INTEGRAL MEMBRANE PROTEIN"/>
    <property type="match status" value="1"/>
</dbReference>
<evidence type="ECO:0000256" key="1">
    <source>
        <dbReference type="SAM" id="Phobius"/>
    </source>
</evidence>
<feature type="transmembrane region" description="Helical" evidence="1">
    <location>
        <begin position="62"/>
        <end position="80"/>
    </location>
</feature>
<feature type="transmembrane region" description="Helical" evidence="1">
    <location>
        <begin position="237"/>
        <end position="259"/>
    </location>
</feature>
<name>A0ABW3HV02_9BACL</name>
<organism evidence="2 3">
    <name type="scientific">Paenibacillus chungangensis</name>
    <dbReference type="NCBI Taxonomy" id="696535"/>
    <lineage>
        <taxon>Bacteria</taxon>
        <taxon>Bacillati</taxon>
        <taxon>Bacillota</taxon>
        <taxon>Bacilli</taxon>
        <taxon>Bacillales</taxon>
        <taxon>Paenibacillaceae</taxon>
        <taxon>Paenibacillus</taxon>
    </lineage>
</organism>
<keyword evidence="1" id="KW-1133">Transmembrane helix</keyword>
<dbReference type="RefSeq" id="WP_377566845.1">
    <property type="nucleotide sequence ID" value="NZ_JBHTJZ010000035.1"/>
</dbReference>
<dbReference type="Proteomes" id="UP001596989">
    <property type="component" value="Unassembled WGS sequence"/>
</dbReference>
<comment type="caution">
    <text evidence="2">The sequence shown here is derived from an EMBL/GenBank/DDBJ whole genome shotgun (WGS) entry which is preliminary data.</text>
</comment>
<reference evidence="3" key="1">
    <citation type="journal article" date="2019" name="Int. J. Syst. Evol. Microbiol.">
        <title>The Global Catalogue of Microorganisms (GCM) 10K type strain sequencing project: providing services to taxonomists for standard genome sequencing and annotation.</title>
        <authorList>
            <consortium name="The Broad Institute Genomics Platform"/>
            <consortium name="The Broad Institute Genome Sequencing Center for Infectious Disease"/>
            <person name="Wu L."/>
            <person name="Ma J."/>
        </authorList>
    </citation>
    <scope>NUCLEOTIDE SEQUENCE [LARGE SCALE GENOMIC DNA]</scope>
    <source>
        <strain evidence="3">CCUG 59129</strain>
    </source>
</reference>
<protein>
    <submittedName>
        <fullName evidence="2">ABC transporter permease</fullName>
    </submittedName>
</protein>
<proteinExistence type="predicted"/>
<evidence type="ECO:0000313" key="3">
    <source>
        <dbReference type="Proteomes" id="UP001596989"/>
    </source>
</evidence>
<evidence type="ECO:0000313" key="2">
    <source>
        <dbReference type="EMBL" id="MFD0961353.1"/>
    </source>
</evidence>
<sequence>MIGTRNAYWSIWRLRFINGLQYRTAALAGIATQLFFGFVFIMIFIAFYENSVATAVFPLEDLITYVWLQQIFLSFIALWFRDNELFGMITEGHIAYELCRPAKLYPFWYAKLIAQRVASALLRCFPLLGIIFFLPQPYRMELPPDVFTFILFTLALMLALLLVTAISMLIYISVFWTMSPVGSILMVGVAGEFLAGLIIPVPLMPSWLQSIVILLPFRYTADFPFRVYSGHIPKLEALTGIGVQFLWLILLIGGGYWLMQRALRAVVVQGG</sequence>
<feature type="transmembrane region" description="Helical" evidence="1">
    <location>
        <begin position="113"/>
        <end position="134"/>
    </location>
</feature>
<feature type="transmembrane region" description="Helical" evidence="1">
    <location>
        <begin position="184"/>
        <end position="217"/>
    </location>
</feature>
<feature type="transmembrane region" description="Helical" evidence="1">
    <location>
        <begin position="20"/>
        <end position="47"/>
    </location>
</feature>
<dbReference type="PANTHER" id="PTHR36832">
    <property type="entry name" value="SLR1174 PROTEIN-RELATED"/>
    <property type="match status" value="1"/>
</dbReference>
<keyword evidence="1" id="KW-0812">Transmembrane</keyword>